<sequence>MKYNDEEQSVQISKDSNLFEYNIKAEGKTFDVTTTKKQLSIATSRNTKSDITWYNGRQISSPGTKKVTLMIATTSGFMYVTHAEK</sequence>
<accession>A0A397VT01</accession>
<evidence type="ECO:0000313" key="1">
    <source>
        <dbReference type="EMBL" id="RIB24477.1"/>
    </source>
</evidence>
<proteinExistence type="predicted"/>
<dbReference type="EMBL" id="QKWP01000215">
    <property type="protein sequence ID" value="RIB24477.1"/>
    <property type="molecule type" value="Genomic_DNA"/>
</dbReference>
<dbReference type="AlphaFoldDB" id="A0A397VT01"/>
<reference evidence="1 2" key="1">
    <citation type="submission" date="2018-06" db="EMBL/GenBank/DDBJ databases">
        <title>Comparative genomics reveals the genomic features of Rhizophagus irregularis, R. cerebriforme, R. diaphanum and Gigaspora rosea, and their symbiotic lifestyle signature.</title>
        <authorList>
            <person name="Morin E."/>
            <person name="San Clemente H."/>
            <person name="Chen E.C.H."/>
            <person name="De La Providencia I."/>
            <person name="Hainaut M."/>
            <person name="Kuo A."/>
            <person name="Kohler A."/>
            <person name="Murat C."/>
            <person name="Tang N."/>
            <person name="Roy S."/>
            <person name="Loubradou J."/>
            <person name="Henrissat B."/>
            <person name="Grigoriev I.V."/>
            <person name="Corradi N."/>
            <person name="Roux C."/>
            <person name="Martin F.M."/>
        </authorList>
    </citation>
    <scope>NUCLEOTIDE SEQUENCE [LARGE SCALE GENOMIC DNA]</scope>
    <source>
        <strain evidence="1 2">DAOM 194757</strain>
    </source>
</reference>
<dbReference type="Proteomes" id="UP000266673">
    <property type="component" value="Unassembled WGS sequence"/>
</dbReference>
<evidence type="ECO:0000313" key="2">
    <source>
        <dbReference type="Proteomes" id="UP000266673"/>
    </source>
</evidence>
<comment type="caution">
    <text evidence="1">The sequence shown here is derived from an EMBL/GenBank/DDBJ whole genome shotgun (WGS) entry which is preliminary data.</text>
</comment>
<name>A0A397VT01_9GLOM</name>
<organism evidence="1 2">
    <name type="scientific">Gigaspora rosea</name>
    <dbReference type="NCBI Taxonomy" id="44941"/>
    <lineage>
        <taxon>Eukaryota</taxon>
        <taxon>Fungi</taxon>
        <taxon>Fungi incertae sedis</taxon>
        <taxon>Mucoromycota</taxon>
        <taxon>Glomeromycotina</taxon>
        <taxon>Glomeromycetes</taxon>
        <taxon>Diversisporales</taxon>
        <taxon>Gigasporaceae</taxon>
        <taxon>Gigaspora</taxon>
    </lineage>
</organism>
<gene>
    <name evidence="1" type="ORF">C2G38_2242010</name>
</gene>
<protein>
    <submittedName>
        <fullName evidence="1">Uncharacterized protein</fullName>
    </submittedName>
</protein>
<keyword evidence="2" id="KW-1185">Reference proteome</keyword>